<evidence type="ECO:0000259" key="1">
    <source>
        <dbReference type="PROSITE" id="PS51833"/>
    </source>
</evidence>
<proteinExistence type="predicted"/>
<dbReference type="Pfam" id="PF08668">
    <property type="entry name" value="HDOD"/>
    <property type="match status" value="1"/>
</dbReference>
<organism evidence="2 3">
    <name type="scientific">Ectothiorhodospira magna</name>
    <dbReference type="NCBI Taxonomy" id="867345"/>
    <lineage>
        <taxon>Bacteria</taxon>
        <taxon>Pseudomonadati</taxon>
        <taxon>Pseudomonadota</taxon>
        <taxon>Gammaproteobacteria</taxon>
        <taxon>Chromatiales</taxon>
        <taxon>Ectothiorhodospiraceae</taxon>
        <taxon>Ectothiorhodospira</taxon>
    </lineage>
</organism>
<gene>
    <name evidence="2" type="ORF">SAMN05421693_10692</name>
</gene>
<dbReference type="PANTHER" id="PTHR33525:SF3">
    <property type="entry name" value="RIBONUCLEASE Y"/>
    <property type="match status" value="1"/>
</dbReference>
<dbReference type="CDD" id="cd00077">
    <property type="entry name" value="HDc"/>
    <property type="match status" value="1"/>
</dbReference>
<evidence type="ECO:0000313" key="3">
    <source>
        <dbReference type="Proteomes" id="UP000199496"/>
    </source>
</evidence>
<dbReference type="AlphaFoldDB" id="A0A1H9AUL1"/>
<dbReference type="SMART" id="SM00471">
    <property type="entry name" value="HDc"/>
    <property type="match status" value="1"/>
</dbReference>
<dbReference type="InterPro" id="IPR013976">
    <property type="entry name" value="HDOD"/>
</dbReference>
<dbReference type="RefSeq" id="WP_090204539.1">
    <property type="nucleotide sequence ID" value="NZ_FOFO01000006.1"/>
</dbReference>
<dbReference type="SUPFAM" id="SSF109604">
    <property type="entry name" value="HD-domain/PDEase-like"/>
    <property type="match status" value="1"/>
</dbReference>
<sequence length="284" mass="31435">MNASAVDTILGLNPELGTLPSVFHRVESAVNDPSSSFDAISRAIESDTTLTAKLLRIANSSLYNFPTRITSIDRAISVIGTQQLRDQVLAATVIRHFSHLPVAGVDMESFWRHSIATALLSRSLAGMRRESNVERFYVAGLLHDIGRLLMFMHLPQKSTQILASRDQAQCLLHQAEQDILGTNHAQVGGDLLRAWCLPPVFESAVRYHHQPAQAIEYPMETAVVHVADCIANALRLGSSGERFVPPLDDGAWQRLALSENMLERVIHYTDTHYQQVVDAFMEGA</sequence>
<dbReference type="NCBIfam" id="TIGR00277">
    <property type="entry name" value="HDIG"/>
    <property type="match status" value="1"/>
</dbReference>
<protein>
    <submittedName>
        <fullName evidence="2">HDIG domain-containing protein</fullName>
    </submittedName>
</protein>
<evidence type="ECO:0000313" key="2">
    <source>
        <dbReference type="EMBL" id="SEP80430.1"/>
    </source>
</evidence>
<accession>A0A1H9AUL1</accession>
<dbReference type="STRING" id="867345.SAMN05421693_10692"/>
<feature type="domain" description="HDOD" evidence="1">
    <location>
        <begin position="16"/>
        <end position="211"/>
    </location>
</feature>
<dbReference type="Gene3D" id="1.10.3210.10">
    <property type="entry name" value="Hypothetical protein af1432"/>
    <property type="match status" value="1"/>
</dbReference>
<name>A0A1H9AUL1_9GAMM</name>
<dbReference type="Proteomes" id="UP000199496">
    <property type="component" value="Unassembled WGS sequence"/>
</dbReference>
<dbReference type="InterPro" id="IPR052340">
    <property type="entry name" value="RNase_Y/CdgJ"/>
</dbReference>
<keyword evidence="3" id="KW-1185">Reference proteome</keyword>
<dbReference type="PROSITE" id="PS51833">
    <property type="entry name" value="HDOD"/>
    <property type="match status" value="1"/>
</dbReference>
<reference evidence="2 3" key="1">
    <citation type="submission" date="2016-10" db="EMBL/GenBank/DDBJ databases">
        <authorList>
            <person name="de Groot N.N."/>
        </authorList>
    </citation>
    <scope>NUCLEOTIDE SEQUENCE [LARGE SCALE GENOMIC DNA]</scope>
    <source>
        <strain evidence="2 3">B7-7</strain>
    </source>
</reference>
<dbReference type="EMBL" id="FOFO01000006">
    <property type="protein sequence ID" value="SEP80430.1"/>
    <property type="molecule type" value="Genomic_DNA"/>
</dbReference>
<dbReference type="OrthoDB" id="9770715at2"/>
<dbReference type="PANTHER" id="PTHR33525">
    <property type="match status" value="1"/>
</dbReference>
<dbReference type="InterPro" id="IPR003607">
    <property type="entry name" value="HD/PDEase_dom"/>
</dbReference>
<dbReference type="InterPro" id="IPR006675">
    <property type="entry name" value="HDIG_dom"/>
</dbReference>